<feature type="compositionally biased region" description="Basic residues" evidence="1">
    <location>
        <begin position="171"/>
        <end position="181"/>
    </location>
</feature>
<dbReference type="RefSeq" id="XP_026283595.2">
    <property type="nucleotide sequence ID" value="XM_026427810.2"/>
</dbReference>
<dbReference type="GO" id="GO:0015630">
    <property type="term" value="C:microtubule cytoskeleton"/>
    <property type="evidence" value="ECO:0007669"/>
    <property type="project" value="TreeGrafter"/>
</dbReference>
<accession>A0A6J1SW86</accession>
<feature type="compositionally biased region" description="Basic and acidic residues" evidence="1">
    <location>
        <begin position="109"/>
        <end position="118"/>
    </location>
</feature>
<evidence type="ECO:0000313" key="3">
    <source>
        <dbReference type="RefSeq" id="XP_026283595.2"/>
    </source>
</evidence>
<gene>
    <name evidence="3" type="primary">LOC113210013</name>
</gene>
<organism evidence="2 3">
    <name type="scientific">Frankliniella occidentalis</name>
    <name type="common">Western flower thrips</name>
    <name type="synonym">Euthrips occidentalis</name>
    <dbReference type="NCBI Taxonomy" id="133901"/>
    <lineage>
        <taxon>Eukaryota</taxon>
        <taxon>Metazoa</taxon>
        <taxon>Ecdysozoa</taxon>
        <taxon>Arthropoda</taxon>
        <taxon>Hexapoda</taxon>
        <taxon>Insecta</taxon>
        <taxon>Pterygota</taxon>
        <taxon>Neoptera</taxon>
        <taxon>Paraneoptera</taxon>
        <taxon>Thysanoptera</taxon>
        <taxon>Terebrantia</taxon>
        <taxon>Thripoidea</taxon>
        <taxon>Thripidae</taxon>
        <taxon>Frankliniella</taxon>
    </lineage>
</organism>
<dbReference type="PANTHER" id="PTHR23314">
    <property type="entry name" value="SPERM-ASSOCIATED ANTIGEN 6 ARMADILLO REPEAT-CONTAINING"/>
    <property type="match status" value="1"/>
</dbReference>
<reference evidence="3" key="1">
    <citation type="submission" date="2025-08" db="UniProtKB">
        <authorList>
            <consortium name="RefSeq"/>
        </authorList>
    </citation>
    <scope>IDENTIFICATION</scope>
    <source>
        <tissue evidence="3">Whole organism</tissue>
    </source>
</reference>
<evidence type="ECO:0000256" key="1">
    <source>
        <dbReference type="SAM" id="MobiDB-lite"/>
    </source>
</evidence>
<keyword evidence="2" id="KW-1185">Reference proteome</keyword>
<dbReference type="AlphaFoldDB" id="A0A6J1SW86"/>
<proteinExistence type="predicted"/>
<dbReference type="GO" id="GO:0008017">
    <property type="term" value="F:microtubule binding"/>
    <property type="evidence" value="ECO:0007669"/>
    <property type="project" value="TreeGrafter"/>
</dbReference>
<dbReference type="KEGG" id="foc:113210013"/>
<name>A0A6J1SW86_FRAOC</name>
<dbReference type="OrthoDB" id="7537227at2759"/>
<protein>
    <submittedName>
        <fullName evidence="3">Uncharacterized protein LOC113210013</fullName>
    </submittedName>
</protein>
<evidence type="ECO:0000313" key="2">
    <source>
        <dbReference type="Proteomes" id="UP000504606"/>
    </source>
</evidence>
<dbReference type="GeneID" id="113210013"/>
<feature type="non-terminal residue" evidence="3">
    <location>
        <position position="1"/>
    </location>
</feature>
<dbReference type="PANTHER" id="PTHR23314:SF0">
    <property type="entry name" value="SPERM-ASSOCIATED ANTIGEN 6"/>
    <property type="match status" value="1"/>
</dbReference>
<sequence>QPGAQILPQDPRGRRLLVCTGGLRRLQEIPAEPGSAIAESVAVINCCFPEEIVRYYSPGFPDSLLDLMEETVDVQPLDLDQEHVSRWSPPSDGPRGQGARADGLCGADADYRDQKEKALPSVEGVVVTQPTGPRGPGGARTRSCASLTSCAGRRGARPASRTKAPPAPQSRRSRSRTVSRPRRQEDAQSNTEVAVVEAPVGPGRPPAST</sequence>
<feature type="region of interest" description="Disordered" evidence="1">
    <location>
        <begin position="79"/>
        <end position="209"/>
    </location>
</feature>
<dbReference type="GO" id="GO:0003341">
    <property type="term" value="P:cilium movement"/>
    <property type="evidence" value="ECO:0007669"/>
    <property type="project" value="TreeGrafter"/>
</dbReference>
<dbReference type="Proteomes" id="UP000504606">
    <property type="component" value="Unplaced"/>
</dbReference>